<evidence type="ECO:0000256" key="3">
    <source>
        <dbReference type="ARBA" id="ARBA00023136"/>
    </source>
</evidence>
<dbReference type="SUPFAM" id="SSF56601">
    <property type="entry name" value="beta-lactamase/transpeptidase-like"/>
    <property type="match status" value="1"/>
</dbReference>
<evidence type="ECO:0000256" key="2">
    <source>
        <dbReference type="ARBA" id="ARBA00007171"/>
    </source>
</evidence>
<feature type="domain" description="Penicillin-binding protein dimerisation" evidence="6">
    <location>
        <begin position="150"/>
        <end position="303"/>
    </location>
</feature>
<dbReference type="GO" id="GO:0005886">
    <property type="term" value="C:plasma membrane"/>
    <property type="evidence" value="ECO:0007669"/>
    <property type="project" value="TreeGrafter"/>
</dbReference>
<comment type="similarity">
    <text evidence="2">Belongs to the transpeptidase family.</text>
</comment>
<dbReference type="InterPro" id="IPR036138">
    <property type="entry name" value="PBP_dimer_sf"/>
</dbReference>
<accession>A0A239NXF7</accession>
<dbReference type="PROSITE" id="PS51257">
    <property type="entry name" value="PROKAR_LIPOPROTEIN"/>
    <property type="match status" value="1"/>
</dbReference>
<dbReference type="Gene3D" id="3.40.710.10">
    <property type="entry name" value="DD-peptidase/beta-lactamase superfamily"/>
    <property type="match status" value="1"/>
</dbReference>
<sequence>MTGKARRTAAAALALVAMAPMLSGCLEEPSAHEAVRDFLVGWQTGDYTAAAERTDGDEKVVRKALEDAKLQLDAASFRFNLTGIRGTGEQVEADFRAEVDLGENNPLWEYDGKLPLHLVDGSWKVRWSPGVLHPQLHEGQRFAVDVTPQERQPILDRKGEALQEEATLYVASVIPATLKNAEEVCERISKITGFPQDRLLSRIRSARPDIPVPLVTFGRIKFAQLGKQIEAIPGVTITPQQQSLNPDSPTQIVGSVTAVTPELVQQLGGPQRAGETVGRTGLQKVYQEHLTGSTETSVITVDLKTMAVTELKKWKPDRSTSPVHTTLDRTDQETADAALLGGGVPGMLVAVQASTGEVLAVASTKGKYDQEKDALAGRFPAGSAFSIMSVEGLIKAQMNPKQKLACPSERSVGGARFRQAGPPAGETPSLQANFATGCVTALASLARKIGSADLTTSAAQFGIGAPWTLPLKSFSGSINSKKPLTTDAATARAIAGQNVLVSPLSMALVAGAVASGTWRPPVLVTAPKTLDPSVKAAPSKEPDPIKIDEKTVETLRTFMRSGVVAGSARAAAAPGDPVHGITAVATRDRKPLAWFVGWQGDVAVAVLTASEDPTAGAAVAGRFFRGPHDKL</sequence>
<dbReference type="Pfam" id="PF03717">
    <property type="entry name" value="PBP_dimer"/>
    <property type="match status" value="1"/>
</dbReference>
<dbReference type="Pfam" id="PF00905">
    <property type="entry name" value="Transpeptidase"/>
    <property type="match status" value="1"/>
</dbReference>
<keyword evidence="8" id="KW-0131">Cell cycle</keyword>
<dbReference type="InterPro" id="IPR050515">
    <property type="entry name" value="Beta-lactam/transpept"/>
</dbReference>
<keyword evidence="8" id="KW-0132">Cell division</keyword>
<dbReference type="PANTHER" id="PTHR30627:SF24">
    <property type="entry name" value="PENICILLIN-BINDING PROTEIN 4B"/>
    <property type="match status" value="1"/>
</dbReference>
<dbReference type="InterPro" id="IPR007887">
    <property type="entry name" value="MecA_N"/>
</dbReference>
<dbReference type="EMBL" id="FZOD01000073">
    <property type="protein sequence ID" value="SNT59536.1"/>
    <property type="molecule type" value="Genomic_DNA"/>
</dbReference>
<dbReference type="InterPro" id="IPR012338">
    <property type="entry name" value="Beta-lactam/transpept-like"/>
</dbReference>
<proteinExistence type="inferred from homology"/>
<protein>
    <submittedName>
        <fullName evidence="8">Cell division protein FtsI/penicillin-binding protein 2</fullName>
    </submittedName>
</protein>
<dbReference type="AlphaFoldDB" id="A0A239NXF7"/>
<organism evidence="8 9">
    <name type="scientific">Streptosporangium subroseum</name>
    <dbReference type="NCBI Taxonomy" id="106412"/>
    <lineage>
        <taxon>Bacteria</taxon>
        <taxon>Bacillati</taxon>
        <taxon>Actinomycetota</taxon>
        <taxon>Actinomycetes</taxon>
        <taxon>Streptosporangiales</taxon>
        <taxon>Streptosporangiaceae</taxon>
        <taxon>Streptosporangium</taxon>
    </lineage>
</organism>
<dbReference type="GO" id="GO:0071555">
    <property type="term" value="P:cell wall organization"/>
    <property type="evidence" value="ECO:0007669"/>
    <property type="project" value="TreeGrafter"/>
</dbReference>
<reference evidence="8 9" key="1">
    <citation type="submission" date="2017-06" db="EMBL/GenBank/DDBJ databases">
        <authorList>
            <person name="Kim H.J."/>
            <person name="Triplett B.A."/>
        </authorList>
    </citation>
    <scope>NUCLEOTIDE SEQUENCE [LARGE SCALE GENOMIC DNA]</scope>
    <source>
        <strain evidence="8 9">CGMCC 4.2132</strain>
    </source>
</reference>
<dbReference type="GO" id="GO:0046677">
    <property type="term" value="P:response to antibiotic"/>
    <property type="evidence" value="ECO:0007669"/>
    <property type="project" value="InterPro"/>
</dbReference>
<evidence type="ECO:0000256" key="1">
    <source>
        <dbReference type="ARBA" id="ARBA00004370"/>
    </source>
</evidence>
<keyword evidence="9" id="KW-1185">Reference proteome</keyword>
<dbReference type="Proteomes" id="UP000198282">
    <property type="component" value="Unassembled WGS sequence"/>
</dbReference>
<feature type="signal peptide" evidence="4">
    <location>
        <begin position="1"/>
        <end position="19"/>
    </location>
</feature>
<keyword evidence="4" id="KW-0732">Signal</keyword>
<dbReference type="GO" id="GO:0008658">
    <property type="term" value="F:penicillin binding"/>
    <property type="evidence" value="ECO:0007669"/>
    <property type="project" value="InterPro"/>
</dbReference>
<dbReference type="Gene3D" id="3.90.1310.10">
    <property type="entry name" value="Penicillin-binding protein 2a (Domain 2)"/>
    <property type="match status" value="1"/>
</dbReference>
<comment type="subcellular location">
    <subcellularLocation>
        <location evidence="1">Membrane</location>
    </subcellularLocation>
</comment>
<keyword evidence="3" id="KW-0472">Membrane</keyword>
<dbReference type="Pfam" id="PF05223">
    <property type="entry name" value="MecA_N"/>
    <property type="match status" value="1"/>
</dbReference>
<feature type="domain" description="Penicillin-binding protein transpeptidase" evidence="5">
    <location>
        <begin position="346"/>
        <end position="625"/>
    </location>
</feature>
<dbReference type="GO" id="GO:0051301">
    <property type="term" value="P:cell division"/>
    <property type="evidence" value="ECO:0007669"/>
    <property type="project" value="UniProtKB-KW"/>
</dbReference>
<evidence type="ECO:0000259" key="7">
    <source>
        <dbReference type="Pfam" id="PF05223"/>
    </source>
</evidence>
<dbReference type="OrthoDB" id="5241017at2"/>
<dbReference type="InterPro" id="IPR005311">
    <property type="entry name" value="PBP_dimer"/>
</dbReference>
<dbReference type="PANTHER" id="PTHR30627">
    <property type="entry name" value="PEPTIDOGLYCAN D,D-TRANSPEPTIDASE"/>
    <property type="match status" value="1"/>
</dbReference>
<gene>
    <name evidence="8" type="ORF">SAMN05216276_107320</name>
</gene>
<name>A0A239NXF7_9ACTN</name>
<evidence type="ECO:0000256" key="4">
    <source>
        <dbReference type="SAM" id="SignalP"/>
    </source>
</evidence>
<feature type="chain" id="PRO_5039485420" evidence="4">
    <location>
        <begin position="20"/>
        <end position="631"/>
    </location>
</feature>
<evidence type="ECO:0000259" key="5">
    <source>
        <dbReference type="Pfam" id="PF00905"/>
    </source>
</evidence>
<dbReference type="SUPFAM" id="SSF56519">
    <property type="entry name" value="Penicillin binding protein dimerisation domain"/>
    <property type="match status" value="1"/>
</dbReference>
<evidence type="ECO:0000313" key="9">
    <source>
        <dbReference type="Proteomes" id="UP000198282"/>
    </source>
</evidence>
<dbReference type="InterPro" id="IPR001460">
    <property type="entry name" value="PCN-bd_Tpept"/>
</dbReference>
<dbReference type="RefSeq" id="WP_089212748.1">
    <property type="nucleotide sequence ID" value="NZ_FZOD01000073.1"/>
</dbReference>
<dbReference type="GO" id="GO:0071972">
    <property type="term" value="F:peptidoglycan L,D-transpeptidase activity"/>
    <property type="evidence" value="ECO:0007669"/>
    <property type="project" value="TreeGrafter"/>
</dbReference>
<evidence type="ECO:0000313" key="8">
    <source>
        <dbReference type="EMBL" id="SNT59536.1"/>
    </source>
</evidence>
<evidence type="ECO:0000259" key="6">
    <source>
        <dbReference type="Pfam" id="PF03717"/>
    </source>
</evidence>
<feature type="domain" description="NTF2-like N-terminal transpeptidase" evidence="7">
    <location>
        <begin position="30"/>
        <end position="140"/>
    </location>
</feature>